<proteinExistence type="predicted"/>
<reference evidence="1 2" key="1">
    <citation type="submission" date="2021-06" db="EMBL/GenBank/DDBJ databases">
        <authorList>
            <person name="Palmer J.M."/>
        </authorList>
    </citation>
    <scope>NUCLEOTIDE SEQUENCE [LARGE SCALE GENOMIC DNA]</scope>
    <source>
        <strain evidence="1 2">XC_2019</strain>
        <tissue evidence="1">Muscle</tissue>
    </source>
</reference>
<comment type="caution">
    <text evidence="1">The sequence shown here is derived from an EMBL/GenBank/DDBJ whole genome shotgun (WGS) entry which is preliminary data.</text>
</comment>
<evidence type="ECO:0000313" key="2">
    <source>
        <dbReference type="Proteomes" id="UP001434883"/>
    </source>
</evidence>
<organism evidence="1 2">
    <name type="scientific">Xenoophorus captivus</name>
    <dbReference type="NCBI Taxonomy" id="1517983"/>
    <lineage>
        <taxon>Eukaryota</taxon>
        <taxon>Metazoa</taxon>
        <taxon>Chordata</taxon>
        <taxon>Craniata</taxon>
        <taxon>Vertebrata</taxon>
        <taxon>Euteleostomi</taxon>
        <taxon>Actinopterygii</taxon>
        <taxon>Neopterygii</taxon>
        <taxon>Teleostei</taxon>
        <taxon>Neoteleostei</taxon>
        <taxon>Acanthomorphata</taxon>
        <taxon>Ovalentaria</taxon>
        <taxon>Atherinomorphae</taxon>
        <taxon>Cyprinodontiformes</taxon>
        <taxon>Goodeidae</taxon>
        <taxon>Xenoophorus</taxon>
    </lineage>
</organism>
<sequence>MFLIYVIVYNIPVLVMSPSLSELLQVRPSAVTCRMYISPHGRSLMSHPVADVVQQLGVPPLSFSSVAVYINAPGTSDQDTEPCEACHDTEMLFDVQEELTVSCIIFFHTHAELFCNSGFTAAGVGVADNTDGVLLPAFQLVEGAAGAAGVADGGLFSAVHSSHHLMLIWARVSPGDKRHIGTALQIHGHIVWLAGS</sequence>
<protein>
    <submittedName>
        <fullName evidence="1">Uncharacterized protein</fullName>
    </submittedName>
</protein>
<evidence type="ECO:0000313" key="1">
    <source>
        <dbReference type="EMBL" id="MEQ2211431.1"/>
    </source>
</evidence>
<gene>
    <name evidence="1" type="ORF">XENOCAPTIV_000726</name>
</gene>
<name>A0ABV0RUS1_9TELE</name>
<dbReference type="Proteomes" id="UP001434883">
    <property type="component" value="Unassembled WGS sequence"/>
</dbReference>
<keyword evidence="2" id="KW-1185">Reference proteome</keyword>
<accession>A0ABV0RUS1</accession>
<dbReference type="EMBL" id="JAHRIN010058922">
    <property type="protein sequence ID" value="MEQ2211431.1"/>
    <property type="molecule type" value="Genomic_DNA"/>
</dbReference>